<keyword evidence="4" id="KW-0560">Oxidoreductase</keyword>
<dbReference type="PANTHER" id="PTHR43275:SF1">
    <property type="entry name" value="D-MALATE DEHYDROGENASE [DECARBOXYLATING]"/>
    <property type="match status" value="1"/>
</dbReference>
<dbReference type="PANTHER" id="PTHR43275">
    <property type="entry name" value="D-MALATE DEHYDROGENASE [DECARBOXYLATING]"/>
    <property type="match status" value="1"/>
</dbReference>
<evidence type="ECO:0000256" key="5">
    <source>
        <dbReference type="ARBA" id="ARBA00023027"/>
    </source>
</evidence>
<dbReference type="RefSeq" id="WP_188487819.1">
    <property type="nucleotide sequence ID" value="NZ_BMCS01000001.1"/>
</dbReference>
<comment type="cofactor">
    <cofactor evidence="2">
        <name>Mg(2+)</name>
        <dbReference type="ChEBI" id="CHEBI:18420"/>
    </cofactor>
</comment>
<evidence type="ECO:0000256" key="4">
    <source>
        <dbReference type="ARBA" id="ARBA00023002"/>
    </source>
</evidence>
<dbReference type="InterPro" id="IPR024084">
    <property type="entry name" value="IsoPropMal-DH-like_dom"/>
</dbReference>
<dbReference type="InterPro" id="IPR050501">
    <property type="entry name" value="ICDH/IPMDH"/>
</dbReference>
<accession>A0ABQ1UGJ7</accession>
<dbReference type="Proteomes" id="UP000632454">
    <property type="component" value="Unassembled WGS sequence"/>
</dbReference>
<dbReference type="SUPFAM" id="SSF53659">
    <property type="entry name" value="Isocitrate/Isopropylmalate dehydrogenase-like"/>
    <property type="match status" value="1"/>
</dbReference>
<name>A0ABQ1UGJ7_9NOCA</name>
<reference evidence="9" key="1">
    <citation type="journal article" date="2019" name="Int. J. Syst. Evol. Microbiol.">
        <title>The Global Catalogue of Microorganisms (GCM) 10K type strain sequencing project: providing services to taxonomists for standard genome sequencing and annotation.</title>
        <authorList>
            <consortium name="The Broad Institute Genomics Platform"/>
            <consortium name="The Broad Institute Genome Sequencing Center for Infectious Disease"/>
            <person name="Wu L."/>
            <person name="Ma J."/>
        </authorList>
    </citation>
    <scope>NUCLEOTIDE SEQUENCE [LARGE SCALE GENOMIC DNA]</scope>
    <source>
        <strain evidence="9">CCM 7855</strain>
    </source>
</reference>
<evidence type="ECO:0000313" key="9">
    <source>
        <dbReference type="Proteomes" id="UP000632454"/>
    </source>
</evidence>
<dbReference type="PROSITE" id="PS00470">
    <property type="entry name" value="IDH_IMDH"/>
    <property type="match status" value="1"/>
</dbReference>
<evidence type="ECO:0000256" key="1">
    <source>
        <dbReference type="ARBA" id="ARBA00001936"/>
    </source>
</evidence>
<gene>
    <name evidence="8" type="ORF">GCM10007298_12000</name>
</gene>
<keyword evidence="5" id="KW-0520">NAD</keyword>
<evidence type="ECO:0000256" key="3">
    <source>
        <dbReference type="ARBA" id="ARBA00022723"/>
    </source>
</evidence>
<evidence type="ECO:0000313" key="8">
    <source>
        <dbReference type="EMBL" id="GGF17599.1"/>
    </source>
</evidence>
<keyword evidence="3" id="KW-0479">Metal-binding</keyword>
<evidence type="ECO:0000256" key="6">
    <source>
        <dbReference type="ARBA" id="ARBA00023211"/>
    </source>
</evidence>
<evidence type="ECO:0000259" key="7">
    <source>
        <dbReference type="SMART" id="SM01329"/>
    </source>
</evidence>
<dbReference type="Pfam" id="PF00180">
    <property type="entry name" value="Iso_dh"/>
    <property type="match status" value="1"/>
</dbReference>
<keyword evidence="9" id="KW-1185">Reference proteome</keyword>
<sequence length="361" mass="37911">MTTIAVLPGDGIGPEVVDAALPVLDAVGVGWSVEFGEIGWGCWRREGEPIPPSTWDLIERCDATLMGAITSKPPREAEAELPPDLRGTGRRYASPVIALRRRLGLFANIRPITDLYGDDFDFVVIRENTEGLYAGYDYRGLDDALWDLVGDHPGAVESGRDDTAVALRLQTRSGLDRIFRCAFERAAAGGFTRVTLADKPNVLRASGELARERFDAIAAEHPDIEAHTANVDAVAMAMVRSPGSFGVIVAENMFGDILSDLGAGVMGGLGLASSANVGGHGSLFEPVHGSAPDIAGRGVANPFATILTVAQMLSELGAPGEAARIRAAVRDVVRHGAVVPPDLGGAASTVDAAAEVIRRLG</sequence>
<comment type="caution">
    <text evidence="8">The sequence shown here is derived from an EMBL/GenBank/DDBJ whole genome shotgun (WGS) entry which is preliminary data.</text>
</comment>
<dbReference type="EMBL" id="BMCS01000001">
    <property type="protein sequence ID" value="GGF17599.1"/>
    <property type="molecule type" value="Genomic_DNA"/>
</dbReference>
<dbReference type="SMART" id="SM01329">
    <property type="entry name" value="Iso_dh"/>
    <property type="match status" value="1"/>
</dbReference>
<keyword evidence="6" id="KW-0464">Manganese</keyword>
<organism evidence="8 9">
    <name type="scientific">Williamsia phyllosphaerae</name>
    <dbReference type="NCBI Taxonomy" id="885042"/>
    <lineage>
        <taxon>Bacteria</taxon>
        <taxon>Bacillati</taxon>
        <taxon>Actinomycetota</taxon>
        <taxon>Actinomycetes</taxon>
        <taxon>Mycobacteriales</taxon>
        <taxon>Nocardiaceae</taxon>
        <taxon>Williamsia</taxon>
    </lineage>
</organism>
<comment type="cofactor">
    <cofactor evidence="1">
        <name>Mn(2+)</name>
        <dbReference type="ChEBI" id="CHEBI:29035"/>
    </cofactor>
</comment>
<dbReference type="Gene3D" id="3.40.718.10">
    <property type="entry name" value="Isopropylmalate Dehydrogenase"/>
    <property type="match status" value="1"/>
</dbReference>
<protein>
    <submittedName>
        <fullName evidence="8">3-isopropylmalate dehydrogenase</fullName>
    </submittedName>
</protein>
<dbReference type="InterPro" id="IPR019818">
    <property type="entry name" value="IsoCit/isopropylmalate_DH_CS"/>
</dbReference>
<feature type="domain" description="Isopropylmalate dehydrogenase-like" evidence="7">
    <location>
        <begin position="3"/>
        <end position="356"/>
    </location>
</feature>
<proteinExistence type="predicted"/>
<evidence type="ECO:0000256" key="2">
    <source>
        <dbReference type="ARBA" id="ARBA00001946"/>
    </source>
</evidence>